<name>A0A2J6PS19_9HELO</name>
<dbReference type="AlphaFoldDB" id="A0A2J6PS19"/>
<keyword evidence="2" id="KW-1185">Reference proteome</keyword>
<accession>A0A2J6PS19</accession>
<evidence type="ECO:0000313" key="2">
    <source>
        <dbReference type="Proteomes" id="UP000235672"/>
    </source>
</evidence>
<dbReference type="Proteomes" id="UP000235672">
    <property type="component" value="Unassembled WGS sequence"/>
</dbReference>
<proteinExistence type="predicted"/>
<dbReference type="EMBL" id="KZ613503">
    <property type="protein sequence ID" value="PMD16837.1"/>
    <property type="molecule type" value="Genomic_DNA"/>
</dbReference>
<dbReference type="GO" id="GO:0016705">
    <property type="term" value="F:oxidoreductase activity, acting on paired donors, with incorporation or reduction of molecular oxygen"/>
    <property type="evidence" value="ECO:0007669"/>
    <property type="project" value="InterPro"/>
</dbReference>
<reference evidence="1 2" key="1">
    <citation type="submission" date="2016-05" db="EMBL/GenBank/DDBJ databases">
        <title>A degradative enzymes factory behind the ericoid mycorrhizal symbiosis.</title>
        <authorList>
            <consortium name="DOE Joint Genome Institute"/>
            <person name="Martino E."/>
            <person name="Morin E."/>
            <person name="Grelet G."/>
            <person name="Kuo A."/>
            <person name="Kohler A."/>
            <person name="Daghino S."/>
            <person name="Barry K."/>
            <person name="Choi C."/>
            <person name="Cichocki N."/>
            <person name="Clum A."/>
            <person name="Copeland A."/>
            <person name="Hainaut M."/>
            <person name="Haridas S."/>
            <person name="Labutti K."/>
            <person name="Lindquist E."/>
            <person name="Lipzen A."/>
            <person name="Khouja H.-R."/>
            <person name="Murat C."/>
            <person name="Ohm R."/>
            <person name="Olson A."/>
            <person name="Spatafora J."/>
            <person name="Veneault-Fourrey C."/>
            <person name="Henrissat B."/>
            <person name="Grigoriev I."/>
            <person name="Martin F."/>
            <person name="Perotto S."/>
        </authorList>
    </citation>
    <scope>NUCLEOTIDE SEQUENCE [LARGE SCALE GENOMIC DNA]</scope>
    <source>
        <strain evidence="1 2">UAMH 7357</strain>
    </source>
</reference>
<protein>
    <submittedName>
        <fullName evidence="1">Uncharacterized protein</fullName>
    </submittedName>
</protein>
<evidence type="ECO:0000313" key="1">
    <source>
        <dbReference type="EMBL" id="PMD16837.1"/>
    </source>
</evidence>
<feature type="non-terminal residue" evidence="1">
    <location>
        <position position="1"/>
    </location>
</feature>
<dbReference type="OrthoDB" id="5561043at2759"/>
<dbReference type="InterPro" id="IPR036661">
    <property type="entry name" value="Luciferase-like_sf"/>
</dbReference>
<dbReference type="Gene3D" id="3.20.20.30">
    <property type="entry name" value="Luciferase-like domain"/>
    <property type="match status" value="1"/>
</dbReference>
<gene>
    <name evidence="1" type="ORF">NA56DRAFT_579785</name>
</gene>
<organism evidence="1 2">
    <name type="scientific">Hyaloscypha hepaticicola</name>
    <dbReference type="NCBI Taxonomy" id="2082293"/>
    <lineage>
        <taxon>Eukaryota</taxon>
        <taxon>Fungi</taxon>
        <taxon>Dikarya</taxon>
        <taxon>Ascomycota</taxon>
        <taxon>Pezizomycotina</taxon>
        <taxon>Leotiomycetes</taxon>
        <taxon>Helotiales</taxon>
        <taxon>Hyaloscyphaceae</taxon>
        <taxon>Hyaloscypha</taxon>
    </lineage>
</organism>
<dbReference type="STRING" id="1745343.A0A2J6PS19"/>
<sequence>SVRISSLFDCHRDQDSRYNDIKHWQALVKKLGTAKFHVIFFADVLGSYDFYKGPTHLEPKIPAVA</sequence>